<dbReference type="Gene3D" id="1.10.260.40">
    <property type="entry name" value="lambda repressor-like DNA-binding domains"/>
    <property type="match status" value="1"/>
</dbReference>
<dbReference type="PROSITE" id="PS50932">
    <property type="entry name" value="HTH_LACI_2"/>
    <property type="match status" value="1"/>
</dbReference>
<dbReference type="InterPro" id="IPR028082">
    <property type="entry name" value="Peripla_BP_I"/>
</dbReference>
<evidence type="ECO:0000256" key="2">
    <source>
        <dbReference type="ARBA" id="ARBA00023125"/>
    </source>
</evidence>
<dbReference type="PANTHER" id="PTHR30146:SF33">
    <property type="entry name" value="TRANSCRIPTIONAL REGULATOR"/>
    <property type="match status" value="1"/>
</dbReference>
<dbReference type="RefSeq" id="WP_283742125.1">
    <property type="nucleotide sequence ID" value="NZ_JASJEV010000017.1"/>
</dbReference>
<dbReference type="CDD" id="cd01392">
    <property type="entry name" value="HTH_LacI"/>
    <property type="match status" value="1"/>
</dbReference>
<keyword evidence="1" id="KW-0805">Transcription regulation</keyword>
<keyword evidence="6" id="KW-1185">Reference proteome</keyword>
<dbReference type="GO" id="GO:0003677">
    <property type="term" value="F:DNA binding"/>
    <property type="evidence" value="ECO:0007669"/>
    <property type="project" value="UniProtKB-KW"/>
</dbReference>
<evidence type="ECO:0000256" key="1">
    <source>
        <dbReference type="ARBA" id="ARBA00023015"/>
    </source>
</evidence>
<evidence type="ECO:0000313" key="6">
    <source>
        <dbReference type="Proteomes" id="UP001321492"/>
    </source>
</evidence>
<protein>
    <submittedName>
        <fullName evidence="5">LacI family DNA-binding transcriptional regulator</fullName>
    </submittedName>
</protein>
<dbReference type="Gene3D" id="3.40.50.2300">
    <property type="match status" value="2"/>
</dbReference>
<organism evidence="5 6">
    <name type="scientific">Chelatococcus albus</name>
    <dbReference type="NCBI Taxonomy" id="3047466"/>
    <lineage>
        <taxon>Bacteria</taxon>
        <taxon>Pseudomonadati</taxon>
        <taxon>Pseudomonadota</taxon>
        <taxon>Alphaproteobacteria</taxon>
        <taxon>Hyphomicrobiales</taxon>
        <taxon>Chelatococcaceae</taxon>
        <taxon>Chelatococcus</taxon>
    </lineage>
</organism>
<dbReference type="InterPro" id="IPR000843">
    <property type="entry name" value="HTH_LacI"/>
</dbReference>
<feature type="domain" description="HTH lacI-type" evidence="4">
    <location>
        <begin position="1"/>
        <end position="53"/>
    </location>
</feature>
<evidence type="ECO:0000313" key="5">
    <source>
        <dbReference type="EMBL" id="MDJ1160117.1"/>
    </source>
</evidence>
<gene>
    <name evidence="5" type="ORF">QNA08_18045</name>
</gene>
<dbReference type="PANTHER" id="PTHR30146">
    <property type="entry name" value="LACI-RELATED TRANSCRIPTIONAL REPRESSOR"/>
    <property type="match status" value="1"/>
</dbReference>
<accession>A0ABT7AMD4</accession>
<keyword evidence="3" id="KW-0804">Transcription</keyword>
<dbReference type="InterPro" id="IPR046335">
    <property type="entry name" value="LacI/GalR-like_sensor"/>
</dbReference>
<dbReference type="SUPFAM" id="SSF47413">
    <property type="entry name" value="lambda repressor-like DNA-binding domains"/>
    <property type="match status" value="1"/>
</dbReference>
<comment type="caution">
    <text evidence="5">The sequence shown here is derived from an EMBL/GenBank/DDBJ whole genome shotgun (WGS) entry which is preliminary data.</text>
</comment>
<evidence type="ECO:0000256" key="3">
    <source>
        <dbReference type="ARBA" id="ARBA00023163"/>
    </source>
</evidence>
<dbReference type="SUPFAM" id="SSF53822">
    <property type="entry name" value="Periplasmic binding protein-like I"/>
    <property type="match status" value="1"/>
</dbReference>
<dbReference type="SMART" id="SM00354">
    <property type="entry name" value="HTH_LACI"/>
    <property type="match status" value="1"/>
</dbReference>
<keyword evidence="2 5" id="KW-0238">DNA-binding</keyword>
<dbReference type="Proteomes" id="UP001321492">
    <property type="component" value="Unassembled WGS sequence"/>
</dbReference>
<name>A0ABT7AMD4_9HYPH</name>
<proteinExistence type="predicted"/>
<dbReference type="Pfam" id="PF13377">
    <property type="entry name" value="Peripla_BP_3"/>
    <property type="match status" value="1"/>
</dbReference>
<sequence>MRDVSRLAGVSTMTVSRVLADPELVSEETRSRVLAAIEQLGYLPNRIAGSLSSQRTNFVTAILPTLTNVNFADTAQGLTEALRAADYQLLIGYTTYRIEEEERLIRAMLPRRPDAIVVAGTVHTKAASQLLLRADVPVVEIWETPAHPINHAVGFSNYEAGRAAARYLLSLGHRHIAAVGPSTTGEARDFRGEDRLAGFAAVLREAGIGGGLVVQHGDVPASFDHGARALGVLLDRAPDVEAVFAVSDLSAVGVLMECHRRGIRVPQDLSLVGFGDFDIGRQVVPALTTIRVDAHLIGQRTGELLVTLLDEAAAGAEPAVVDVGFSLVERGTTAPAAPRRRSRRDH</sequence>
<dbReference type="Pfam" id="PF00356">
    <property type="entry name" value="LacI"/>
    <property type="match status" value="1"/>
</dbReference>
<evidence type="ECO:0000259" key="4">
    <source>
        <dbReference type="PROSITE" id="PS50932"/>
    </source>
</evidence>
<dbReference type="InterPro" id="IPR010982">
    <property type="entry name" value="Lambda_DNA-bd_dom_sf"/>
</dbReference>
<dbReference type="CDD" id="cd01575">
    <property type="entry name" value="PBP1_GntR"/>
    <property type="match status" value="1"/>
</dbReference>
<dbReference type="EMBL" id="JASJEV010000017">
    <property type="protein sequence ID" value="MDJ1160117.1"/>
    <property type="molecule type" value="Genomic_DNA"/>
</dbReference>
<reference evidence="5 6" key="1">
    <citation type="submission" date="2023-05" db="EMBL/GenBank/DDBJ databases">
        <title>Chelatococcus sp. nov., a moderately thermophilic bacterium isolated from hot spring microbial mat.</title>
        <authorList>
            <person name="Hu C.-J."/>
            <person name="Li W.-J."/>
        </authorList>
    </citation>
    <scope>NUCLEOTIDE SEQUENCE [LARGE SCALE GENOMIC DNA]</scope>
    <source>
        <strain evidence="5 6">SYSU G07232</strain>
    </source>
</reference>